<dbReference type="SUPFAM" id="SSF161219">
    <property type="entry name" value="CHY zinc finger-like"/>
    <property type="match status" value="1"/>
</dbReference>
<evidence type="ECO:0000313" key="7">
    <source>
        <dbReference type="Proteomes" id="UP000035346"/>
    </source>
</evidence>
<dbReference type="RefSeq" id="WP_000983189.1">
    <property type="nucleotide sequence ID" value="NZ_CAACXY010000016.1"/>
</dbReference>
<dbReference type="PIRSF" id="PIRSF017292">
    <property type="entry name" value="UCP017292_Znf_CHY"/>
    <property type="match status" value="1"/>
</dbReference>
<dbReference type="KEGG" id="sagg:EN73_02280"/>
<dbReference type="InterPro" id="IPR016694">
    <property type="entry name" value="UCP017292"/>
</dbReference>
<feature type="domain" description="CHY-type" evidence="4">
    <location>
        <begin position="9"/>
        <end position="86"/>
    </location>
</feature>
<dbReference type="InterPro" id="IPR008913">
    <property type="entry name" value="Znf_CHY"/>
</dbReference>
<keyword evidence="2" id="KW-0863">Zinc-finger</keyword>
<evidence type="ECO:0000313" key="5">
    <source>
        <dbReference type="EMBL" id="KLL35455.1"/>
    </source>
</evidence>
<proteinExistence type="predicted"/>
<dbReference type="GO" id="GO:0045041">
    <property type="term" value="P:protein import into mitochondrial intermembrane space"/>
    <property type="evidence" value="ECO:0007669"/>
    <property type="project" value="TreeGrafter"/>
</dbReference>
<organism evidence="5 7">
    <name type="scientific">Streptococcus agalactiae</name>
    <dbReference type="NCBI Taxonomy" id="1311"/>
    <lineage>
        <taxon>Bacteria</taxon>
        <taxon>Bacillati</taxon>
        <taxon>Bacillota</taxon>
        <taxon>Bacilli</taxon>
        <taxon>Lactobacillales</taxon>
        <taxon>Streptococcaceae</taxon>
        <taxon>Streptococcus</taxon>
    </lineage>
</organism>
<dbReference type="Pfam" id="PF05495">
    <property type="entry name" value="zf-CHY"/>
    <property type="match status" value="1"/>
</dbReference>
<reference evidence="6" key="2">
    <citation type="submission" date="2023-05" db="EMBL/GenBank/DDBJ databases">
        <title>Cataloging the Phylogenetic Diversity of Human Bladder Bacteria.</title>
        <authorList>
            <person name="Du J."/>
        </authorList>
    </citation>
    <scope>NUCLEOTIDE SEQUENCE</scope>
    <source>
        <strain evidence="6">UMB8703</strain>
    </source>
</reference>
<dbReference type="PROSITE" id="PS51266">
    <property type="entry name" value="ZF_CHY"/>
    <property type="match status" value="1"/>
</dbReference>
<dbReference type="EMBL" id="JASOIH010000011">
    <property type="protein sequence ID" value="MDK6900110.1"/>
    <property type="molecule type" value="Genomic_DNA"/>
</dbReference>
<gene>
    <name evidence="6" type="ORF">QP229_09040</name>
    <name evidence="5" type="ORF">WA04_10530</name>
</gene>
<protein>
    <submittedName>
        <fullName evidence="5">CHY zinc finger protein</fullName>
    </submittedName>
</protein>
<reference evidence="5 7" key="1">
    <citation type="journal article" date="2015" name="PLoS ONE">
        <title>Genomic analysis reveals the molecular basis for capsule loss in the group B streptococcus population.</title>
        <authorList>
            <consortium name="DEVANI Consortium"/>
            <person name="Rosini R."/>
            <person name="Campisi E."/>
            <person name="De Chiara M."/>
            <person name="Tettelin H."/>
            <person name="Rinaudo D."/>
            <person name="Toniolo C."/>
            <person name="Metruccio M."/>
            <person name="Guidotti S."/>
            <person name="Sorensen U.B."/>
            <person name="Kilian M."/>
            <person name="Ramirez M."/>
            <person name="Janulczyk R."/>
            <person name="Donati C."/>
            <person name="Grandi G."/>
            <person name="Margarit I."/>
        </authorList>
    </citation>
    <scope>NUCLEOTIDE SEQUENCE [LARGE SCALE GENOMIC DNA]</scope>
    <source>
        <strain evidence="5 7">DK-B-USS-215</strain>
    </source>
</reference>
<evidence type="ECO:0000256" key="1">
    <source>
        <dbReference type="ARBA" id="ARBA00022723"/>
    </source>
</evidence>
<sequence>MMQEYFGIGLDSSSRCYHYHTKLDIVALKCAVCQKYYACYKCHDALEEHCFAATKSDEMFPVLCGSCRQMLTLKEYKTGFCPYCRMLFNPNCQRHDSIYFSKE</sequence>
<comment type="caution">
    <text evidence="5">The sequence shown here is derived from an EMBL/GenBank/DDBJ whole genome shotgun (WGS) entry which is preliminary data.</text>
</comment>
<dbReference type="InterPro" id="IPR052604">
    <property type="entry name" value="Mito_Tim_assembly_helper"/>
</dbReference>
<evidence type="ECO:0000256" key="3">
    <source>
        <dbReference type="ARBA" id="ARBA00022833"/>
    </source>
</evidence>
<dbReference type="GeneID" id="66885372"/>
<evidence type="ECO:0000259" key="4">
    <source>
        <dbReference type="PROSITE" id="PS51266"/>
    </source>
</evidence>
<keyword evidence="1" id="KW-0479">Metal-binding</keyword>
<dbReference type="Proteomes" id="UP001230629">
    <property type="component" value="Unassembled WGS sequence"/>
</dbReference>
<dbReference type="PANTHER" id="PTHR28082:SF1">
    <property type="entry name" value="HELPER OF TIM PROTEIN 13"/>
    <property type="match status" value="1"/>
</dbReference>
<dbReference type="PANTHER" id="PTHR28082">
    <property type="entry name" value="ZINC FINGER PROTEIN"/>
    <property type="match status" value="1"/>
</dbReference>
<dbReference type="Proteomes" id="UP000035346">
    <property type="component" value="Unassembled WGS sequence"/>
</dbReference>
<dbReference type="GO" id="GO:0008270">
    <property type="term" value="F:zinc ion binding"/>
    <property type="evidence" value="ECO:0007669"/>
    <property type="project" value="UniProtKB-KW"/>
</dbReference>
<evidence type="ECO:0000256" key="2">
    <source>
        <dbReference type="ARBA" id="ARBA00022771"/>
    </source>
</evidence>
<name>A0A076Z7J6_STRAG</name>
<dbReference type="InterPro" id="IPR037274">
    <property type="entry name" value="Znf_CHY_sf"/>
</dbReference>
<dbReference type="EMBL" id="LBKL01000096">
    <property type="protein sequence ID" value="KLL35455.1"/>
    <property type="molecule type" value="Genomic_DNA"/>
</dbReference>
<evidence type="ECO:0000313" key="6">
    <source>
        <dbReference type="EMBL" id="MDK6900110.1"/>
    </source>
</evidence>
<dbReference type="AlphaFoldDB" id="A0A076Z7J6"/>
<accession>A0A076Z7J6</accession>
<keyword evidence="3" id="KW-0862">Zinc</keyword>